<feature type="region of interest" description="Disordered" evidence="1">
    <location>
        <begin position="1"/>
        <end position="34"/>
    </location>
</feature>
<keyword evidence="3" id="KW-1185">Reference proteome</keyword>
<evidence type="ECO:0000313" key="3">
    <source>
        <dbReference type="Proteomes" id="UP000799118"/>
    </source>
</evidence>
<evidence type="ECO:0000256" key="1">
    <source>
        <dbReference type="SAM" id="MobiDB-lite"/>
    </source>
</evidence>
<gene>
    <name evidence="2" type="ORF">BT96DRAFT_1007802</name>
</gene>
<dbReference type="EMBL" id="ML770095">
    <property type="protein sequence ID" value="KAE9384688.1"/>
    <property type="molecule type" value="Genomic_DNA"/>
</dbReference>
<evidence type="ECO:0000313" key="2">
    <source>
        <dbReference type="EMBL" id="KAE9384688.1"/>
    </source>
</evidence>
<proteinExistence type="predicted"/>
<organism evidence="2 3">
    <name type="scientific">Gymnopus androsaceus JB14</name>
    <dbReference type="NCBI Taxonomy" id="1447944"/>
    <lineage>
        <taxon>Eukaryota</taxon>
        <taxon>Fungi</taxon>
        <taxon>Dikarya</taxon>
        <taxon>Basidiomycota</taxon>
        <taxon>Agaricomycotina</taxon>
        <taxon>Agaricomycetes</taxon>
        <taxon>Agaricomycetidae</taxon>
        <taxon>Agaricales</taxon>
        <taxon>Marasmiineae</taxon>
        <taxon>Omphalotaceae</taxon>
        <taxon>Gymnopus</taxon>
    </lineage>
</organism>
<sequence length="134" mass="14528">MSSVSQTGGLSDEEDNTTEAPIQPSPSDPISTRIRATATAKAISTNPFIAPAEPPLNQQTNTQKTDHFAQVPKLAPKGTNFLAFKERWHIAIAAAGFHHLFDPNFIPPVNPPDPLDHQQKWSGPWVIKGFPLGA</sequence>
<protein>
    <submittedName>
        <fullName evidence="2">Uncharacterized protein</fullName>
    </submittedName>
</protein>
<accession>A0A6A4GGR3</accession>
<reference evidence="2" key="1">
    <citation type="journal article" date="2019" name="Environ. Microbiol.">
        <title>Fungal ecological strategies reflected in gene transcription - a case study of two litter decomposers.</title>
        <authorList>
            <person name="Barbi F."/>
            <person name="Kohler A."/>
            <person name="Barry K."/>
            <person name="Baskaran P."/>
            <person name="Daum C."/>
            <person name="Fauchery L."/>
            <person name="Ihrmark K."/>
            <person name="Kuo A."/>
            <person name="LaButti K."/>
            <person name="Lipzen A."/>
            <person name="Morin E."/>
            <person name="Grigoriev I.V."/>
            <person name="Henrissat B."/>
            <person name="Lindahl B."/>
            <person name="Martin F."/>
        </authorList>
    </citation>
    <scope>NUCLEOTIDE SEQUENCE</scope>
    <source>
        <strain evidence="2">JB14</strain>
    </source>
</reference>
<dbReference type="Proteomes" id="UP000799118">
    <property type="component" value="Unassembled WGS sequence"/>
</dbReference>
<name>A0A6A4GGR3_9AGAR</name>
<dbReference type="AlphaFoldDB" id="A0A6A4GGR3"/>